<reference evidence="7 8" key="1">
    <citation type="submission" date="2017-09" db="EMBL/GenBank/DDBJ databases">
        <title>Complete genome sequence of Oxytococcus suis strain ZY16052.</title>
        <authorList>
            <person name="Li F."/>
        </authorList>
    </citation>
    <scope>NUCLEOTIDE SEQUENCE [LARGE SCALE GENOMIC DNA]</scope>
    <source>
        <strain evidence="7 8">ZY16052</strain>
    </source>
</reference>
<dbReference type="InterPro" id="IPR037198">
    <property type="entry name" value="MutL_C_sf"/>
</dbReference>
<feature type="domain" description="MutL C-terminal dimerisation" evidence="5">
    <location>
        <begin position="442"/>
        <end position="582"/>
    </location>
</feature>
<dbReference type="Gene3D" id="3.30.230.10">
    <property type="match status" value="1"/>
</dbReference>
<dbReference type="RefSeq" id="WP_118990765.1">
    <property type="nucleotide sequence ID" value="NZ_CP023434.1"/>
</dbReference>
<dbReference type="SMART" id="SM01340">
    <property type="entry name" value="DNA_mis_repair"/>
    <property type="match status" value="1"/>
</dbReference>
<evidence type="ECO:0000256" key="3">
    <source>
        <dbReference type="ARBA" id="ARBA00023204"/>
    </source>
</evidence>
<dbReference type="EMBL" id="CP023434">
    <property type="protein sequence ID" value="AXY25865.1"/>
    <property type="molecule type" value="Genomic_DNA"/>
</dbReference>
<evidence type="ECO:0000259" key="5">
    <source>
        <dbReference type="SMART" id="SM00853"/>
    </source>
</evidence>
<dbReference type="SMART" id="SM00853">
    <property type="entry name" value="MutL_C"/>
    <property type="match status" value="1"/>
</dbReference>
<evidence type="ECO:0000256" key="2">
    <source>
        <dbReference type="ARBA" id="ARBA00022763"/>
    </source>
</evidence>
<keyword evidence="8" id="KW-1185">Reference proteome</keyword>
<evidence type="ECO:0000256" key="4">
    <source>
        <dbReference type="HAMAP-Rule" id="MF_00149"/>
    </source>
</evidence>
<dbReference type="SUPFAM" id="SSF118116">
    <property type="entry name" value="DNA mismatch repair protein MutL"/>
    <property type="match status" value="1"/>
</dbReference>
<dbReference type="InterPro" id="IPR042120">
    <property type="entry name" value="MutL_C_dimsub"/>
</dbReference>
<dbReference type="GO" id="GO:0016887">
    <property type="term" value="F:ATP hydrolysis activity"/>
    <property type="evidence" value="ECO:0007669"/>
    <property type="project" value="InterPro"/>
</dbReference>
<dbReference type="HAMAP" id="MF_00149">
    <property type="entry name" value="DNA_mis_repair"/>
    <property type="match status" value="1"/>
</dbReference>
<dbReference type="GO" id="GO:0030983">
    <property type="term" value="F:mismatched DNA binding"/>
    <property type="evidence" value="ECO:0007669"/>
    <property type="project" value="InterPro"/>
</dbReference>
<dbReference type="SUPFAM" id="SSF54211">
    <property type="entry name" value="Ribosomal protein S5 domain 2-like"/>
    <property type="match status" value="1"/>
</dbReference>
<dbReference type="GO" id="GO:0006298">
    <property type="term" value="P:mismatch repair"/>
    <property type="evidence" value="ECO:0007669"/>
    <property type="project" value="UniProtKB-UniRule"/>
</dbReference>
<dbReference type="Pfam" id="PF01119">
    <property type="entry name" value="DNA_mis_repair"/>
    <property type="match status" value="1"/>
</dbReference>
<dbReference type="GO" id="GO:0005524">
    <property type="term" value="F:ATP binding"/>
    <property type="evidence" value="ECO:0007669"/>
    <property type="project" value="InterPro"/>
</dbReference>
<dbReference type="CDD" id="cd16926">
    <property type="entry name" value="HATPase_MutL-MLH-PMS-like"/>
    <property type="match status" value="1"/>
</dbReference>
<dbReference type="InterPro" id="IPR014721">
    <property type="entry name" value="Ribsml_uS5_D2-typ_fold_subgr"/>
</dbReference>
<keyword evidence="3 4" id="KW-0234">DNA repair</keyword>
<dbReference type="SUPFAM" id="SSF55874">
    <property type="entry name" value="ATPase domain of HSP90 chaperone/DNA topoisomerase II/histidine kinase"/>
    <property type="match status" value="1"/>
</dbReference>
<dbReference type="AlphaFoldDB" id="A0A347WLA8"/>
<dbReference type="Gene3D" id="3.30.1370.100">
    <property type="entry name" value="MutL, C-terminal domain, regulatory subdomain"/>
    <property type="match status" value="1"/>
</dbReference>
<dbReference type="Proteomes" id="UP000263232">
    <property type="component" value="Chromosome"/>
</dbReference>
<protein>
    <recommendedName>
        <fullName evidence="4">DNA mismatch repair protein MutL</fullName>
    </recommendedName>
</protein>
<dbReference type="GO" id="GO:0140664">
    <property type="term" value="F:ATP-dependent DNA damage sensor activity"/>
    <property type="evidence" value="ECO:0007669"/>
    <property type="project" value="InterPro"/>
</dbReference>
<dbReference type="KEGG" id="abae:CL176_07555"/>
<dbReference type="InterPro" id="IPR038973">
    <property type="entry name" value="MutL/Mlh/Pms-like"/>
</dbReference>
<gene>
    <name evidence="4" type="primary">mutL</name>
    <name evidence="7" type="ORF">CL176_07555</name>
</gene>
<dbReference type="GO" id="GO:0032300">
    <property type="term" value="C:mismatch repair complex"/>
    <property type="evidence" value="ECO:0007669"/>
    <property type="project" value="InterPro"/>
</dbReference>
<dbReference type="Pfam" id="PF08676">
    <property type="entry name" value="MutL_C"/>
    <property type="match status" value="1"/>
</dbReference>
<dbReference type="InterPro" id="IPR013507">
    <property type="entry name" value="DNA_mismatch_S5_2-like"/>
</dbReference>
<dbReference type="InterPro" id="IPR020568">
    <property type="entry name" value="Ribosomal_Su5_D2-typ_SF"/>
</dbReference>
<accession>A0A347WLA8</accession>
<proteinExistence type="inferred from homology"/>
<comment type="function">
    <text evidence="4">This protein is involved in the repair of mismatches in DNA. It is required for dam-dependent methyl-directed DNA mismatch repair. May act as a 'molecular matchmaker', a protein that promotes the formation of a stable complex between two or more DNA-binding proteins in an ATP-dependent manner without itself being part of a final effector complex.</text>
</comment>
<dbReference type="PROSITE" id="PS00058">
    <property type="entry name" value="DNA_MISMATCH_REPAIR_1"/>
    <property type="match status" value="1"/>
</dbReference>
<evidence type="ECO:0000313" key="7">
    <source>
        <dbReference type="EMBL" id="AXY25865.1"/>
    </source>
</evidence>
<dbReference type="CDD" id="cd00782">
    <property type="entry name" value="MutL_Trans"/>
    <property type="match status" value="1"/>
</dbReference>
<organism evidence="7 8">
    <name type="scientific">Suicoccus acidiformans</name>
    <dbReference type="NCBI Taxonomy" id="2036206"/>
    <lineage>
        <taxon>Bacteria</taxon>
        <taxon>Bacillati</taxon>
        <taxon>Bacillota</taxon>
        <taxon>Bacilli</taxon>
        <taxon>Lactobacillales</taxon>
        <taxon>Aerococcaceae</taxon>
        <taxon>Suicoccus</taxon>
    </lineage>
</organism>
<evidence type="ECO:0000259" key="6">
    <source>
        <dbReference type="SMART" id="SM01340"/>
    </source>
</evidence>
<dbReference type="Gene3D" id="3.30.1540.20">
    <property type="entry name" value="MutL, C-terminal domain, dimerisation subdomain"/>
    <property type="match status" value="1"/>
</dbReference>
<dbReference type="Pfam" id="PF13589">
    <property type="entry name" value="HATPase_c_3"/>
    <property type="match status" value="1"/>
</dbReference>
<keyword evidence="2 4" id="KW-0227">DNA damage</keyword>
<dbReference type="InterPro" id="IPR014790">
    <property type="entry name" value="MutL_C"/>
</dbReference>
<dbReference type="InterPro" id="IPR042121">
    <property type="entry name" value="MutL_C_regsub"/>
</dbReference>
<comment type="similarity">
    <text evidence="1 4">Belongs to the DNA mismatch repair MutL/HexB family.</text>
</comment>
<dbReference type="InterPro" id="IPR020667">
    <property type="entry name" value="DNA_mismatch_repair_MutL"/>
</dbReference>
<evidence type="ECO:0000313" key="8">
    <source>
        <dbReference type="Proteomes" id="UP000263232"/>
    </source>
</evidence>
<dbReference type="PANTHER" id="PTHR10073:SF12">
    <property type="entry name" value="DNA MISMATCH REPAIR PROTEIN MLH1"/>
    <property type="match status" value="1"/>
</dbReference>
<evidence type="ECO:0000256" key="1">
    <source>
        <dbReference type="ARBA" id="ARBA00006082"/>
    </source>
</evidence>
<dbReference type="OrthoDB" id="9763467at2"/>
<feature type="domain" description="DNA mismatch repair protein S5" evidence="6">
    <location>
        <begin position="209"/>
        <end position="327"/>
    </location>
</feature>
<dbReference type="FunFam" id="3.30.565.10:FF:000003">
    <property type="entry name" value="DNA mismatch repair endonuclease MutL"/>
    <property type="match status" value="1"/>
</dbReference>
<dbReference type="Gene3D" id="3.30.565.10">
    <property type="entry name" value="Histidine kinase-like ATPase, C-terminal domain"/>
    <property type="match status" value="1"/>
</dbReference>
<sequence length="636" mass="71393">MGQIRIMPEALANQIAAGEVVERPASVVKELVENAIDAGSQMIQVELKEAGIQAIRVTDDGLGMSEEDLQMAFQPHATSKIYDVHDLFNIHTLGFRGEALASIGSVAKVTLTSKRSADETSHYIVVEGSTITDQGKAAARPGTSILVESLFYNTPARLKHLKSLRTELRHSIQFVQNIALGYPHIRFILKNDGETIFQTAGRGDLRQAIANVYQPAIARDLLAIQGEDNDFRIEGFISPATLTRTSKQYIHLMINHRPVRHYGLNETLIRAYGRQLMTGRYPIAVIDINLDARLLDVNVHPTKQTVRLSKEEELADLIKQAVIDALEVSNPVPSVEVEDVSGPRFDLQAEPLYEQASLPLTAKASEPEIGQSQRYEAFEQDPLPTQPAYIEEHTNAFQKEKPDTIELAAEPTMSQDPLAQEVSQPVLETEQEQKLAFSDLRYVGQIHGTYLVAEGERGFYLIDQHAAQERIRYEQFMKETPEIQQQQLLMPMLFNFTADEMLQIEERTEALHALGVYLEVFGPTTMQMESYPNWIEAAEVEGVVRDLVEMVVEKPNLTVSEYQEAAIIMQSCRGAIKANHRLSNEEAIDLIQAMDGLDDPYHCPHGRPVFVEFTSNTLEKLFKRIQDPHASHARSY</sequence>
<dbReference type="PANTHER" id="PTHR10073">
    <property type="entry name" value="DNA MISMATCH REPAIR PROTEIN MLH, PMS, MUTL"/>
    <property type="match status" value="1"/>
</dbReference>
<dbReference type="InterPro" id="IPR036890">
    <property type="entry name" value="HATPase_C_sf"/>
</dbReference>
<dbReference type="InterPro" id="IPR002099">
    <property type="entry name" value="MutL/Mlh/PMS"/>
</dbReference>
<name>A0A347WLA8_9LACT</name>
<dbReference type="InterPro" id="IPR014762">
    <property type="entry name" value="DNA_mismatch_repair_CS"/>
</dbReference>
<dbReference type="NCBIfam" id="TIGR00585">
    <property type="entry name" value="mutl"/>
    <property type="match status" value="1"/>
</dbReference>